<feature type="transmembrane region" description="Helical" evidence="1">
    <location>
        <begin position="244"/>
        <end position="262"/>
    </location>
</feature>
<gene>
    <name evidence="2" type="ORF">ENJ10_05130</name>
</gene>
<sequence length="267" mass="30037">MISPQQFKRIFKSQRYVLPLLMLVAFAWQMLYVVILSSSAMRQLAEAYFAIMPPAFKKFMSIMGAGFSSEQFLAFGYTHPSMLFILSFVPVAIAGRFITAELEGRSIELLAIRLFPRSRLIFSTWLYIFLAHVLLFTAMMGGTLAGQALTGLDDGLAGGLILKIIMSGLLFFTAINSIMVFSATLFDNRGRAMAWGIGFLLIAFIFDALVKVWEQAAFLKNYSLFHWYQPVDIVNGKYDFSTGIPVLTLLTLFFLGAAVFHFSRRDM</sequence>
<feature type="transmembrane region" description="Helical" evidence="1">
    <location>
        <begin position="160"/>
        <end position="181"/>
    </location>
</feature>
<reference evidence="2" key="1">
    <citation type="journal article" date="2020" name="mSystems">
        <title>Genome- and Community-Level Interaction Insights into Carbon Utilization and Element Cycling Functions of Hydrothermarchaeota in Hydrothermal Sediment.</title>
        <authorList>
            <person name="Zhou Z."/>
            <person name="Liu Y."/>
            <person name="Xu W."/>
            <person name="Pan J."/>
            <person name="Luo Z.H."/>
            <person name="Li M."/>
        </authorList>
    </citation>
    <scope>NUCLEOTIDE SEQUENCE [LARGE SCALE GENOMIC DNA]</scope>
    <source>
        <strain evidence="2">HyVt-456</strain>
    </source>
</reference>
<organism evidence="2">
    <name type="scientific">Caldithrix abyssi</name>
    <dbReference type="NCBI Taxonomy" id="187145"/>
    <lineage>
        <taxon>Bacteria</taxon>
        <taxon>Pseudomonadati</taxon>
        <taxon>Calditrichota</taxon>
        <taxon>Calditrichia</taxon>
        <taxon>Calditrichales</taxon>
        <taxon>Calditrichaceae</taxon>
        <taxon>Caldithrix</taxon>
    </lineage>
</organism>
<dbReference type="EMBL" id="DRLD01000142">
    <property type="protein sequence ID" value="HED10049.1"/>
    <property type="molecule type" value="Genomic_DNA"/>
</dbReference>
<name>A0A7V1LYR4_CALAY</name>
<keyword evidence="1" id="KW-0472">Membrane</keyword>
<evidence type="ECO:0000256" key="1">
    <source>
        <dbReference type="SAM" id="Phobius"/>
    </source>
</evidence>
<accession>A0A7V1LYR4</accession>
<protein>
    <submittedName>
        <fullName evidence="2">Uncharacterized protein</fullName>
    </submittedName>
</protein>
<proteinExistence type="predicted"/>
<keyword evidence="1" id="KW-1133">Transmembrane helix</keyword>
<dbReference type="PANTHER" id="PTHR37305:SF1">
    <property type="entry name" value="MEMBRANE PROTEIN"/>
    <property type="match status" value="1"/>
</dbReference>
<comment type="caution">
    <text evidence="2">The sequence shown here is derived from an EMBL/GenBank/DDBJ whole genome shotgun (WGS) entry which is preliminary data.</text>
</comment>
<dbReference type="Proteomes" id="UP000886005">
    <property type="component" value="Unassembled WGS sequence"/>
</dbReference>
<feature type="transmembrane region" description="Helical" evidence="1">
    <location>
        <begin position="120"/>
        <end position="140"/>
    </location>
</feature>
<evidence type="ECO:0000313" key="2">
    <source>
        <dbReference type="EMBL" id="HED10049.1"/>
    </source>
</evidence>
<feature type="transmembrane region" description="Helical" evidence="1">
    <location>
        <begin position="16"/>
        <end position="35"/>
    </location>
</feature>
<dbReference type="PANTHER" id="PTHR37305">
    <property type="entry name" value="INTEGRAL MEMBRANE PROTEIN-RELATED"/>
    <property type="match status" value="1"/>
</dbReference>
<dbReference type="AlphaFoldDB" id="A0A7V1LYR4"/>
<feature type="transmembrane region" description="Helical" evidence="1">
    <location>
        <begin position="193"/>
        <end position="213"/>
    </location>
</feature>
<feature type="transmembrane region" description="Helical" evidence="1">
    <location>
        <begin position="81"/>
        <end position="99"/>
    </location>
</feature>
<keyword evidence="1" id="KW-0812">Transmembrane</keyword>